<keyword evidence="3" id="KW-1185">Reference proteome</keyword>
<evidence type="ECO:0000313" key="3">
    <source>
        <dbReference type="Proteomes" id="UP001331761"/>
    </source>
</evidence>
<comment type="caution">
    <text evidence="2">The sequence shown here is derived from an EMBL/GenBank/DDBJ whole genome shotgun (WGS) entry which is preliminary data.</text>
</comment>
<feature type="non-terminal residue" evidence="2">
    <location>
        <position position="37"/>
    </location>
</feature>
<gene>
    <name evidence="2" type="ORF">GCK32_021678</name>
</gene>
<evidence type="ECO:0000313" key="2">
    <source>
        <dbReference type="EMBL" id="KAK5972444.1"/>
    </source>
</evidence>
<feature type="compositionally biased region" description="Basic residues" evidence="1">
    <location>
        <begin position="1"/>
        <end position="10"/>
    </location>
</feature>
<proteinExistence type="predicted"/>
<organism evidence="2 3">
    <name type="scientific">Trichostrongylus colubriformis</name>
    <name type="common">Black scour worm</name>
    <dbReference type="NCBI Taxonomy" id="6319"/>
    <lineage>
        <taxon>Eukaryota</taxon>
        <taxon>Metazoa</taxon>
        <taxon>Ecdysozoa</taxon>
        <taxon>Nematoda</taxon>
        <taxon>Chromadorea</taxon>
        <taxon>Rhabditida</taxon>
        <taxon>Rhabditina</taxon>
        <taxon>Rhabditomorpha</taxon>
        <taxon>Strongyloidea</taxon>
        <taxon>Trichostrongylidae</taxon>
        <taxon>Trichostrongylus</taxon>
    </lineage>
</organism>
<dbReference type="Proteomes" id="UP001331761">
    <property type="component" value="Unassembled WGS sequence"/>
</dbReference>
<protein>
    <submittedName>
        <fullName evidence="2">Uncharacterized protein</fullName>
    </submittedName>
</protein>
<sequence>MNARLSKKTKPAPPPPPQQSPKNSLAEQAENHKHNVM</sequence>
<reference evidence="2 3" key="1">
    <citation type="submission" date="2019-10" db="EMBL/GenBank/DDBJ databases">
        <title>Assembly and Annotation for the nematode Trichostrongylus colubriformis.</title>
        <authorList>
            <person name="Martin J."/>
        </authorList>
    </citation>
    <scope>NUCLEOTIDE SEQUENCE [LARGE SCALE GENOMIC DNA]</scope>
    <source>
        <strain evidence="2">G859</strain>
        <tissue evidence="2">Whole worm</tissue>
    </source>
</reference>
<evidence type="ECO:0000256" key="1">
    <source>
        <dbReference type="SAM" id="MobiDB-lite"/>
    </source>
</evidence>
<name>A0AAN8FAE9_TRICO</name>
<dbReference type="AlphaFoldDB" id="A0AAN8FAE9"/>
<dbReference type="EMBL" id="WIXE01016662">
    <property type="protein sequence ID" value="KAK5972444.1"/>
    <property type="molecule type" value="Genomic_DNA"/>
</dbReference>
<accession>A0AAN8FAE9</accession>
<feature type="region of interest" description="Disordered" evidence="1">
    <location>
        <begin position="1"/>
        <end position="37"/>
    </location>
</feature>